<feature type="transmembrane region" description="Helical" evidence="1">
    <location>
        <begin position="221"/>
        <end position="245"/>
    </location>
</feature>
<feature type="transmembrane region" description="Helical" evidence="1">
    <location>
        <begin position="176"/>
        <end position="201"/>
    </location>
</feature>
<dbReference type="RefSeq" id="WP_377253909.1">
    <property type="nucleotide sequence ID" value="NZ_JBHLUH010000050.1"/>
</dbReference>
<evidence type="ECO:0000256" key="1">
    <source>
        <dbReference type="SAM" id="Phobius"/>
    </source>
</evidence>
<feature type="transmembrane region" description="Helical" evidence="1">
    <location>
        <begin position="372"/>
        <end position="389"/>
    </location>
</feature>
<feature type="transmembrane region" description="Helical" evidence="1">
    <location>
        <begin position="287"/>
        <end position="307"/>
    </location>
</feature>
<keyword evidence="1" id="KW-0812">Transmembrane</keyword>
<sequence length="391" mass="40396">MSEARVTRWDLFVWLALAGAGLAFTWLAVRFASPLGTDAAPFLGTYQWNAGPATVLAPVVAAVVISVAARGWWDRVSWPIVLLTGYLAGLMWTLALAVVNGAEGLYGPANHTGEPPGPALVLRWIHRAGLTGPLAVGLLLTAVGALLVPLVLVAVRNGCGDVEARRYLPVVALAPYAIWVAASLDGLVAVLVAAMVAAGAWASDHRRTGPKAGAGAITAGLLLGMAAMFSFAVPWMGFSLVCLYFARRRAALNILTGLGALVPVAVAQVLGFRWVDGLLAAQRERPVLWWGAISLAVLLLAAGPALVASLRKMRNTPGWPFLVGAGAAVLSTVLAGLARGGVEHAWLTFFPWLTVAATAPERQAGPPVPSPLLLVGAGAAAAVVLRAALAP</sequence>
<feature type="transmembrane region" description="Helical" evidence="1">
    <location>
        <begin position="12"/>
        <end position="33"/>
    </location>
</feature>
<keyword evidence="1" id="KW-1133">Transmembrane helix</keyword>
<accession>A0ABV6M7K2</accession>
<feature type="transmembrane region" description="Helical" evidence="1">
    <location>
        <begin position="252"/>
        <end position="275"/>
    </location>
</feature>
<gene>
    <name evidence="2" type="ORF">ACFFIA_23815</name>
</gene>
<proteinExistence type="predicted"/>
<dbReference type="Proteomes" id="UP001589867">
    <property type="component" value="Unassembled WGS sequence"/>
</dbReference>
<feature type="transmembrane region" description="Helical" evidence="1">
    <location>
        <begin position="319"/>
        <end position="338"/>
    </location>
</feature>
<comment type="caution">
    <text evidence="2">The sequence shown here is derived from an EMBL/GenBank/DDBJ whole genome shotgun (WGS) entry which is preliminary data.</text>
</comment>
<feature type="transmembrane region" description="Helical" evidence="1">
    <location>
        <begin position="53"/>
        <end position="73"/>
    </location>
</feature>
<dbReference type="EMBL" id="JBHLUH010000050">
    <property type="protein sequence ID" value="MFC0530695.1"/>
    <property type="molecule type" value="Genomic_DNA"/>
</dbReference>
<organism evidence="2 3">
    <name type="scientific">Phytohabitans kaempferiae</name>
    <dbReference type="NCBI Taxonomy" id="1620943"/>
    <lineage>
        <taxon>Bacteria</taxon>
        <taxon>Bacillati</taxon>
        <taxon>Actinomycetota</taxon>
        <taxon>Actinomycetes</taxon>
        <taxon>Micromonosporales</taxon>
        <taxon>Micromonosporaceae</taxon>
    </lineage>
</organism>
<keyword evidence="1" id="KW-0472">Membrane</keyword>
<keyword evidence="3" id="KW-1185">Reference proteome</keyword>
<reference evidence="2 3" key="1">
    <citation type="submission" date="2024-09" db="EMBL/GenBank/DDBJ databases">
        <authorList>
            <person name="Sun Q."/>
            <person name="Mori K."/>
        </authorList>
    </citation>
    <scope>NUCLEOTIDE SEQUENCE [LARGE SCALE GENOMIC DNA]</scope>
    <source>
        <strain evidence="2 3">TBRC 3947</strain>
    </source>
</reference>
<evidence type="ECO:0008006" key="4">
    <source>
        <dbReference type="Google" id="ProtNLM"/>
    </source>
</evidence>
<name>A0ABV6M7K2_9ACTN</name>
<evidence type="ECO:0000313" key="2">
    <source>
        <dbReference type="EMBL" id="MFC0530695.1"/>
    </source>
</evidence>
<feature type="transmembrane region" description="Helical" evidence="1">
    <location>
        <begin position="80"/>
        <end position="99"/>
    </location>
</feature>
<protein>
    <recommendedName>
        <fullName evidence="4">Glycosyltransferase RgtA/B/C/D-like domain-containing protein</fullName>
    </recommendedName>
</protein>
<feature type="transmembrane region" description="Helical" evidence="1">
    <location>
        <begin position="134"/>
        <end position="155"/>
    </location>
</feature>
<evidence type="ECO:0000313" key="3">
    <source>
        <dbReference type="Proteomes" id="UP001589867"/>
    </source>
</evidence>